<evidence type="ECO:0000313" key="3">
    <source>
        <dbReference type="Proteomes" id="UP000820818"/>
    </source>
</evidence>
<protein>
    <submittedName>
        <fullName evidence="2">Uncharacterized protein</fullName>
    </submittedName>
</protein>
<keyword evidence="3" id="KW-1185">Reference proteome</keyword>
<feature type="compositionally biased region" description="Pro residues" evidence="1">
    <location>
        <begin position="231"/>
        <end position="243"/>
    </location>
</feature>
<comment type="caution">
    <text evidence="2">The sequence shown here is derived from an EMBL/GenBank/DDBJ whole genome shotgun (WGS) entry which is preliminary data.</text>
</comment>
<feature type="region of interest" description="Disordered" evidence="1">
    <location>
        <begin position="223"/>
        <end position="251"/>
    </location>
</feature>
<dbReference type="AlphaFoldDB" id="A0AAD5KF30"/>
<organism evidence="2 3">
    <name type="scientific">Daphnia sinensis</name>
    <dbReference type="NCBI Taxonomy" id="1820382"/>
    <lineage>
        <taxon>Eukaryota</taxon>
        <taxon>Metazoa</taxon>
        <taxon>Ecdysozoa</taxon>
        <taxon>Arthropoda</taxon>
        <taxon>Crustacea</taxon>
        <taxon>Branchiopoda</taxon>
        <taxon>Diplostraca</taxon>
        <taxon>Cladocera</taxon>
        <taxon>Anomopoda</taxon>
        <taxon>Daphniidae</taxon>
        <taxon>Daphnia</taxon>
        <taxon>Daphnia similis group</taxon>
    </lineage>
</organism>
<proteinExistence type="predicted"/>
<sequence length="251" mass="26035">MAKPVTYGKKPFSLKAEHDDADISDPSLYGQLAALQSTTSATSLSASALPSATRTLSPTTEVSTTTSATVSLSAMATPVPNAITYPSTSISKVYQHWADGDAARASAPEWNNNILSDGKSDYFEGEVVPHVYFYKASNNAPLVNGQSYSFNVTYNHYQANTNAGGFVYMTSPNASRNTSSFAGGDAQADSSFTNGGGMQGSFYTVNANITAVSGVSYLAAQAARSTAKSPSPSPTPAPPPPRAVPKSSTAC</sequence>
<accession>A0AAD5KF30</accession>
<reference evidence="2" key="1">
    <citation type="submission" date="2022-05" db="EMBL/GenBank/DDBJ databases">
        <title>A multi-omics perspective on studying reproductive biology in Daphnia sinensis.</title>
        <authorList>
            <person name="Jia J."/>
        </authorList>
    </citation>
    <scope>NUCLEOTIDE SEQUENCE</scope>
    <source>
        <strain evidence="2">WSL</strain>
    </source>
</reference>
<gene>
    <name evidence="2" type="ORF">GHT06_007463</name>
</gene>
<dbReference type="Proteomes" id="UP000820818">
    <property type="component" value="Unassembled WGS sequence"/>
</dbReference>
<evidence type="ECO:0000256" key="1">
    <source>
        <dbReference type="SAM" id="MobiDB-lite"/>
    </source>
</evidence>
<name>A0AAD5KF30_9CRUS</name>
<evidence type="ECO:0000313" key="2">
    <source>
        <dbReference type="EMBL" id="KAI9549787.1"/>
    </source>
</evidence>
<dbReference type="EMBL" id="WJBH02000271">
    <property type="protein sequence ID" value="KAI9549787.1"/>
    <property type="molecule type" value="Genomic_DNA"/>
</dbReference>